<keyword evidence="10" id="KW-1185">Reference proteome</keyword>
<reference evidence="10" key="1">
    <citation type="journal article" date="2019" name="Plant Biotechnol. J.">
        <title>Genome sequencing of the Australian wild diploid species Gossypium australe highlights disease resistance and delayed gland morphogenesis.</title>
        <authorList>
            <person name="Cai Y."/>
            <person name="Cai X."/>
            <person name="Wang Q."/>
            <person name="Wang P."/>
            <person name="Zhang Y."/>
            <person name="Cai C."/>
            <person name="Xu Y."/>
            <person name="Wang K."/>
            <person name="Zhou Z."/>
            <person name="Wang C."/>
            <person name="Geng S."/>
            <person name="Li B."/>
            <person name="Dong Q."/>
            <person name="Hou Y."/>
            <person name="Wang H."/>
            <person name="Ai P."/>
            <person name="Liu Z."/>
            <person name="Yi F."/>
            <person name="Sun M."/>
            <person name="An G."/>
            <person name="Cheng J."/>
            <person name="Zhang Y."/>
            <person name="Shi Q."/>
            <person name="Xie Y."/>
            <person name="Shi X."/>
            <person name="Chang Y."/>
            <person name="Huang F."/>
            <person name="Chen Y."/>
            <person name="Hong S."/>
            <person name="Mi L."/>
            <person name="Sun Q."/>
            <person name="Zhang L."/>
            <person name="Zhou B."/>
            <person name="Peng R."/>
            <person name="Zhang X."/>
            <person name="Liu F."/>
        </authorList>
    </citation>
    <scope>NUCLEOTIDE SEQUENCE [LARGE SCALE GENOMIC DNA]</scope>
    <source>
        <strain evidence="10">cv. PA1801</strain>
    </source>
</reference>
<dbReference type="PANTHER" id="PTHR30231:SF4">
    <property type="entry name" value="PROTEIN NEN2"/>
    <property type="match status" value="1"/>
</dbReference>
<dbReference type="InterPro" id="IPR036397">
    <property type="entry name" value="RNaseH_sf"/>
</dbReference>
<comment type="caution">
    <text evidence="9">The sequence shown here is derived from an EMBL/GenBank/DDBJ whole genome shotgun (WGS) entry which is preliminary data.</text>
</comment>
<name>A0A5B6UVZ7_9ROSI</name>
<dbReference type="EMBL" id="SMMG02000009">
    <property type="protein sequence ID" value="KAA3460654.1"/>
    <property type="molecule type" value="Genomic_DNA"/>
</dbReference>
<dbReference type="AlphaFoldDB" id="A0A5B6UVZ7"/>
<dbReference type="CDD" id="cd06127">
    <property type="entry name" value="DEDDh"/>
    <property type="match status" value="1"/>
</dbReference>
<evidence type="ECO:0000256" key="6">
    <source>
        <dbReference type="ARBA" id="ARBA00022842"/>
    </source>
</evidence>
<dbReference type="GO" id="GO:0046872">
    <property type="term" value="F:metal ion binding"/>
    <property type="evidence" value="ECO:0007669"/>
    <property type="project" value="UniProtKB-KW"/>
</dbReference>
<evidence type="ECO:0000256" key="7">
    <source>
        <dbReference type="SAM" id="MobiDB-lite"/>
    </source>
</evidence>
<feature type="compositionally biased region" description="Polar residues" evidence="7">
    <location>
        <begin position="234"/>
        <end position="266"/>
    </location>
</feature>
<dbReference type="SUPFAM" id="SSF53098">
    <property type="entry name" value="Ribonuclease H-like"/>
    <property type="match status" value="1"/>
</dbReference>
<dbReference type="InterPro" id="IPR012337">
    <property type="entry name" value="RNaseH-like_sf"/>
</dbReference>
<dbReference type="SMART" id="SM00479">
    <property type="entry name" value="EXOIII"/>
    <property type="match status" value="1"/>
</dbReference>
<dbReference type="GO" id="GO:0008408">
    <property type="term" value="F:3'-5' exonuclease activity"/>
    <property type="evidence" value="ECO:0007669"/>
    <property type="project" value="TreeGrafter"/>
</dbReference>
<evidence type="ECO:0000256" key="2">
    <source>
        <dbReference type="ARBA" id="ARBA00022722"/>
    </source>
</evidence>
<accession>A0A5B6UVZ7</accession>
<dbReference type="Gene3D" id="3.30.420.10">
    <property type="entry name" value="Ribonuclease H-like superfamily/Ribonuclease H"/>
    <property type="match status" value="1"/>
</dbReference>
<keyword evidence="3" id="KW-0479">Metal-binding</keyword>
<evidence type="ECO:0000313" key="9">
    <source>
        <dbReference type="EMBL" id="KAA3460654.1"/>
    </source>
</evidence>
<proteinExistence type="predicted"/>
<evidence type="ECO:0000256" key="5">
    <source>
        <dbReference type="ARBA" id="ARBA00022839"/>
    </source>
</evidence>
<keyword evidence="2" id="KW-0540">Nuclease</keyword>
<gene>
    <name evidence="9" type="ORF">EPI10_027297</name>
</gene>
<evidence type="ECO:0000256" key="1">
    <source>
        <dbReference type="ARBA" id="ARBA00001946"/>
    </source>
</evidence>
<feature type="domain" description="Exonuclease" evidence="8">
    <location>
        <begin position="46"/>
        <end position="217"/>
    </location>
</feature>
<keyword evidence="4" id="KW-0378">Hydrolase</keyword>
<organism evidence="9 10">
    <name type="scientific">Gossypium australe</name>
    <dbReference type="NCBI Taxonomy" id="47621"/>
    <lineage>
        <taxon>Eukaryota</taxon>
        <taxon>Viridiplantae</taxon>
        <taxon>Streptophyta</taxon>
        <taxon>Embryophyta</taxon>
        <taxon>Tracheophyta</taxon>
        <taxon>Spermatophyta</taxon>
        <taxon>Magnoliopsida</taxon>
        <taxon>eudicotyledons</taxon>
        <taxon>Gunneridae</taxon>
        <taxon>Pentapetalae</taxon>
        <taxon>rosids</taxon>
        <taxon>malvids</taxon>
        <taxon>Malvales</taxon>
        <taxon>Malvaceae</taxon>
        <taxon>Malvoideae</taxon>
        <taxon>Gossypium</taxon>
    </lineage>
</organism>
<sequence length="539" mass="59509">MELKRKPSGRSNAKILFLSIKCPRNNKTLVFSSEMAPTPTSDNRPEICFFDLETTVPRRRGQGYSILEFGAILVCPKRLVELHSYSSLVRPDDLSFVSPASVRCNGITREAVVSAPSFSEISDEVHDLLHGRVWAGHNIVRFDCVRIREAFEKIGRAPPEPKGIIDSLALLTQRFGRRAGNMKMATLANYFEIGVQSLDDVRMNLEVVKYCATVLFLESSLPDILTGNPVGSPISPSSDDGKSSPEQPSPNMHTLSSSPTSENVPNLSPAGVGNSENHPRISLLTHHIGGANADVSNPVQPDHFNMSLLRNEIKTEALQSDVTMEEKTEQESQDIDIAEGSSSYAGFLALDEVSLTSVNASLVPFYCGTQRIKLLHENIGLQLFCPCLRVRFGVDGKFLDQGSWPRLSFVVDASPSLCEILNACDNAAKTVFEDCRSNSEWKPIVCRNYRYINNPTVRLHIPTVVNDDIARYAAEIHQKDSSGTVQKLVFSKFDAAELGNLIRGGIFVDAFFSLGTYDYRQNAGIRLVAKKLLQNDIGR</sequence>
<dbReference type="Proteomes" id="UP000325315">
    <property type="component" value="Unassembled WGS sequence"/>
</dbReference>
<keyword evidence="6" id="KW-0460">Magnesium</keyword>
<dbReference type="InterPro" id="IPR013520">
    <property type="entry name" value="Ribonucl_H"/>
</dbReference>
<dbReference type="Pfam" id="PF00929">
    <property type="entry name" value="RNase_T"/>
    <property type="match status" value="1"/>
</dbReference>
<evidence type="ECO:0000256" key="3">
    <source>
        <dbReference type="ARBA" id="ARBA00022723"/>
    </source>
</evidence>
<dbReference type="PANTHER" id="PTHR30231">
    <property type="entry name" value="DNA POLYMERASE III SUBUNIT EPSILON"/>
    <property type="match status" value="1"/>
</dbReference>
<feature type="region of interest" description="Disordered" evidence="7">
    <location>
        <begin position="228"/>
        <end position="278"/>
    </location>
</feature>
<dbReference type="GO" id="GO:0003676">
    <property type="term" value="F:nucleic acid binding"/>
    <property type="evidence" value="ECO:0007669"/>
    <property type="project" value="InterPro"/>
</dbReference>
<evidence type="ECO:0000256" key="4">
    <source>
        <dbReference type="ARBA" id="ARBA00022801"/>
    </source>
</evidence>
<evidence type="ECO:0000259" key="8">
    <source>
        <dbReference type="SMART" id="SM00479"/>
    </source>
</evidence>
<dbReference type="FunFam" id="3.30.420.10:FF:000040">
    <property type="entry name" value="Exonuclease family protein"/>
    <property type="match status" value="1"/>
</dbReference>
<keyword evidence="5" id="KW-0269">Exonuclease</keyword>
<evidence type="ECO:0000313" key="10">
    <source>
        <dbReference type="Proteomes" id="UP000325315"/>
    </source>
</evidence>
<dbReference type="OrthoDB" id="2018529at2759"/>
<protein>
    <submittedName>
        <fullName evidence="9">Protein NEN1-like</fullName>
    </submittedName>
</protein>
<comment type="cofactor">
    <cofactor evidence="1">
        <name>Mg(2+)</name>
        <dbReference type="ChEBI" id="CHEBI:18420"/>
    </cofactor>
</comment>